<feature type="transmembrane region" description="Helical" evidence="1">
    <location>
        <begin position="20"/>
        <end position="42"/>
    </location>
</feature>
<dbReference type="Gene3D" id="1.20.1530.20">
    <property type="match status" value="1"/>
</dbReference>
<dbReference type="EMBL" id="BMAW01092618">
    <property type="protein sequence ID" value="GFS55935.1"/>
    <property type="molecule type" value="Genomic_DNA"/>
</dbReference>
<comment type="caution">
    <text evidence="2">The sequence shown here is derived from an EMBL/GenBank/DDBJ whole genome shotgun (WGS) entry which is preliminary data.</text>
</comment>
<organism evidence="2 3">
    <name type="scientific">Nephila pilipes</name>
    <name type="common">Giant wood spider</name>
    <name type="synonym">Nephila maculata</name>
    <dbReference type="NCBI Taxonomy" id="299642"/>
    <lineage>
        <taxon>Eukaryota</taxon>
        <taxon>Metazoa</taxon>
        <taxon>Ecdysozoa</taxon>
        <taxon>Arthropoda</taxon>
        <taxon>Chelicerata</taxon>
        <taxon>Arachnida</taxon>
        <taxon>Araneae</taxon>
        <taxon>Araneomorphae</taxon>
        <taxon>Entelegynae</taxon>
        <taxon>Araneoidea</taxon>
        <taxon>Nephilidae</taxon>
        <taxon>Nephila</taxon>
    </lineage>
</organism>
<dbReference type="PANTHER" id="PTHR10361:SF28">
    <property type="entry name" value="P3 PROTEIN-RELATED"/>
    <property type="match status" value="1"/>
</dbReference>
<dbReference type="InterPro" id="IPR038770">
    <property type="entry name" value="Na+/solute_symporter_sf"/>
</dbReference>
<sequence>MMLKWKFPKAASIVSKFGSYYGVLMMFLCIVIEVVVFPNMFTGIPLKLYAVILTLPVIGLSLGFSLTTLLQQRIQIRKTISIECGYKMYRSHSQSLLCHFYWK</sequence>
<feature type="transmembrane region" description="Helical" evidence="1">
    <location>
        <begin position="48"/>
        <end position="70"/>
    </location>
</feature>
<keyword evidence="1" id="KW-0472">Membrane</keyword>
<name>A0A8X6K1Y3_NEPPI</name>
<keyword evidence="1" id="KW-1133">Transmembrane helix</keyword>
<evidence type="ECO:0000313" key="3">
    <source>
        <dbReference type="Proteomes" id="UP000887013"/>
    </source>
</evidence>
<proteinExistence type="predicted"/>
<dbReference type="AlphaFoldDB" id="A0A8X6K1Y3"/>
<reference evidence="2" key="1">
    <citation type="submission" date="2020-08" db="EMBL/GenBank/DDBJ databases">
        <title>Multicomponent nature underlies the extraordinary mechanical properties of spider dragline silk.</title>
        <authorList>
            <person name="Kono N."/>
            <person name="Nakamura H."/>
            <person name="Mori M."/>
            <person name="Yoshida Y."/>
            <person name="Ohtoshi R."/>
            <person name="Malay A.D."/>
            <person name="Moran D.A.P."/>
            <person name="Tomita M."/>
            <person name="Numata K."/>
            <person name="Arakawa K."/>
        </authorList>
    </citation>
    <scope>NUCLEOTIDE SEQUENCE</scope>
</reference>
<keyword evidence="3" id="KW-1185">Reference proteome</keyword>
<dbReference type="InterPro" id="IPR004710">
    <property type="entry name" value="Bilac:Na_transpt"/>
</dbReference>
<evidence type="ECO:0000313" key="2">
    <source>
        <dbReference type="EMBL" id="GFS55935.1"/>
    </source>
</evidence>
<accession>A0A8X6K1Y3</accession>
<dbReference type="Proteomes" id="UP000887013">
    <property type="component" value="Unassembled WGS sequence"/>
</dbReference>
<evidence type="ECO:0000256" key="1">
    <source>
        <dbReference type="SAM" id="Phobius"/>
    </source>
</evidence>
<dbReference type="GO" id="GO:0008508">
    <property type="term" value="F:bile acid:sodium symporter activity"/>
    <property type="evidence" value="ECO:0007669"/>
    <property type="project" value="TreeGrafter"/>
</dbReference>
<dbReference type="OrthoDB" id="6431981at2759"/>
<keyword evidence="1" id="KW-0812">Transmembrane</keyword>
<protein>
    <submittedName>
        <fullName evidence="2">Solute carrier family 10 member 6</fullName>
    </submittedName>
</protein>
<gene>
    <name evidence="2" type="primary">X975_26024</name>
    <name evidence="2" type="ORF">NPIL_507421</name>
</gene>
<dbReference type="PANTHER" id="PTHR10361">
    <property type="entry name" value="SODIUM-BILE ACID COTRANSPORTER"/>
    <property type="match status" value="1"/>
</dbReference>